<organism evidence="14 15">
    <name type="scientific">Acinetobacter bouvetii DSM 14964 = CIP 107468</name>
    <dbReference type="NCBI Taxonomy" id="1120925"/>
    <lineage>
        <taxon>Bacteria</taxon>
        <taxon>Pseudomonadati</taxon>
        <taxon>Pseudomonadota</taxon>
        <taxon>Gammaproteobacteria</taxon>
        <taxon>Moraxellales</taxon>
        <taxon>Moraxellaceae</taxon>
        <taxon>Acinetobacter</taxon>
    </lineage>
</organism>
<dbReference type="PROSITE" id="PS52016">
    <property type="entry name" value="TONB_DEPENDENT_REC_3"/>
    <property type="match status" value="1"/>
</dbReference>
<dbReference type="SUPFAM" id="SSF56935">
    <property type="entry name" value="Porins"/>
    <property type="match status" value="1"/>
</dbReference>
<dbReference type="GO" id="GO:0015344">
    <property type="term" value="F:siderophore uptake transmembrane transporter activity"/>
    <property type="evidence" value="ECO:0007669"/>
    <property type="project" value="TreeGrafter"/>
</dbReference>
<dbReference type="Gene3D" id="2.170.130.10">
    <property type="entry name" value="TonB-dependent receptor, plug domain"/>
    <property type="match status" value="1"/>
</dbReference>
<dbReference type="InterPro" id="IPR010105">
    <property type="entry name" value="TonB_sidphr_rcpt"/>
</dbReference>
<keyword evidence="9 10" id="KW-0998">Cell outer membrane</keyword>
<evidence type="ECO:0000256" key="2">
    <source>
        <dbReference type="ARBA" id="ARBA00009810"/>
    </source>
</evidence>
<dbReference type="GO" id="GO:0009279">
    <property type="term" value="C:cell outer membrane"/>
    <property type="evidence" value="ECO:0007669"/>
    <property type="project" value="UniProtKB-SubCell"/>
</dbReference>
<dbReference type="PANTHER" id="PTHR32552:SF82">
    <property type="entry name" value="FCUA PROTEIN"/>
    <property type="match status" value="1"/>
</dbReference>
<reference evidence="14 15" key="1">
    <citation type="submission" date="2013-02" db="EMBL/GenBank/DDBJ databases">
        <title>The Genome Sequence of Acinetobacter bouvetii CIP 107468.</title>
        <authorList>
            <consortium name="The Broad Institute Genome Sequencing Platform"/>
            <consortium name="The Broad Institute Genome Sequencing Center for Infectious Disease"/>
            <person name="Cerqueira G."/>
            <person name="Feldgarden M."/>
            <person name="Courvalin P."/>
            <person name="Perichon B."/>
            <person name="Grillot-Courvalin C."/>
            <person name="Clermont D."/>
            <person name="Rocha E."/>
            <person name="Yoon E.-J."/>
            <person name="Nemec A."/>
            <person name="Walker B."/>
            <person name="Young S.K."/>
            <person name="Zeng Q."/>
            <person name="Gargeya S."/>
            <person name="Fitzgerald M."/>
            <person name="Haas B."/>
            <person name="Abouelleil A."/>
            <person name="Alvarado L."/>
            <person name="Arachchi H.M."/>
            <person name="Berlin A.M."/>
            <person name="Chapman S.B."/>
            <person name="Dewar J."/>
            <person name="Goldberg J."/>
            <person name="Griggs A."/>
            <person name="Gujja S."/>
            <person name="Hansen M."/>
            <person name="Howarth C."/>
            <person name="Imamovic A."/>
            <person name="Larimer J."/>
            <person name="McCowan C."/>
            <person name="Murphy C."/>
            <person name="Neiman D."/>
            <person name="Pearson M."/>
            <person name="Priest M."/>
            <person name="Roberts A."/>
            <person name="Saif S."/>
            <person name="Shea T."/>
            <person name="Sisk P."/>
            <person name="Sykes S."/>
            <person name="Wortman J."/>
            <person name="Nusbaum C."/>
            <person name="Birren B."/>
        </authorList>
    </citation>
    <scope>NUCLEOTIDE SEQUENCE [LARGE SCALE GENOMIC DNA]</scope>
    <source>
        <strain evidence="14 15">CIP 107468</strain>
    </source>
</reference>
<dbReference type="Pfam" id="PF07715">
    <property type="entry name" value="Plug"/>
    <property type="match status" value="1"/>
</dbReference>
<evidence type="ECO:0000256" key="3">
    <source>
        <dbReference type="ARBA" id="ARBA00022448"/>
    </source>
</evidence>
<evidence type="ECO:0000256" key="5">
    <source>
        <dbReference type="ARBA" id="ARBA00022692"/>
    </source>
</evidence>
<comment type="similarity">
    <text evidence="2 10 11">Belongs to the TonB-dependent receptor family.</text>
</comment>
<dbReference type="InterPro" id="IPR036942">
    <property type="entry name" value="Beta-barrel_TonB_sf"/>
</dbReference>
<comment type="caution">
    <text evidence="14">The sequence shown here is derived from an EMBL/GenBank/DDBJ whole genome shotgun (WGS) entry which is preliminary data.</text>
</comment>
<evidence type="ECO:0000256" key="6">
    <source>
        <dbReference type="ARBA" id="ARBA00023077"/>
    </source>
</evidence>
<evidence type="ECO:0000256" key="1">
    <source>
        <dbReference type="ARBA" id="ARBA00004571"/>
    </source>
</evidence>
<evidence type="ECO:0000256" key="7">
    <source>
        <dbReference type="ARBA" id="ARBA00023136"/>
    </source>
</evidence>
<feature type="domain" description="TonB-dependent receptor-like beta-barrel" evidence="12">
    <location>
        <begin position="283"/>
        <end position="712"/>
    </location>
</feature>
<keyword evidence="7 10" id="KW-0472">Membrane</keyword>
<dbReference type="eggNOG" id="COG4774">
    <property type="taxonomic scope" value="Bacteria"/>
</dbReference>
<dbReference type="InterPro" id="IPR000531">
    <property type="entry name" value="Beta-barrel_TonB"/>
</dbReference>
<dbReference type="Pfam" id="PF00593">
    <property type="entry name" value="TonB_dep_Rec_b-barrel"/>
    <property type="match status" value="1"/>
</dbReference>
<dbReference type="InterPro" id="IPR012910">
    <property type="entry name" value="Plug_dom"/>
</dbReference>
<keyword evidence="3 10" id="KW-0813">Transport</keyword>
<keyword evidence="5 10" id="KW-0812">Transmembrane</keyword>
<dbReference type="EMBL" id="APQD01000012">
    <property type="protein sequence ID" value="ENV82681.1"/>
    <property type="molecule type" value="Genomic_DNA"/>
</dbReference>
<dbReference type="GO" id="GO:0038023">
    <property type="term" value="F:signaling receptor activity"/>
    <property type="evidence" value="ECO:0007669"/>
    <property type="project" value="InterPro"/>
</dbReference>
<proteinExistence type="inferred from homology"/>
<dbReference type="PANTHER" id="PTHR32552">
    <property type="entry name" value="FERRICHROME IRON RECEPTOR-RELATED"/>
    <property type="match status" value="1"/>
</dbReference>
<dbReference type="NCBIfam" id="TIGR01783">
    <property type="entry name" value="TonB-siderophor"/>
    <property type="match status" value="1"/>
</dbReference>
<keyword evidence="6 11" id="KW-0798">TonB box</keyword>
<gene>
    <name evidence="14" type="ORF">F941_01446</name>
</gene>
<evidence type="ECO:0000256" key="11">
    <source>
        <dbReference type="RuleBase" id="RU003357"/>
    </source>
</evidence>
<evidence type="ECO:0000256" key="10">
    <source>
        <dbReference type="PROSITE-ProRule" id="PRU01360"/>
    </source>
</evidence>
<dbReference type="Proteomes" id="UP000018460">
    <property type="component" value="Unassembled WGS sequence"/>
</dbReference>
<evidence type="ECO:0000313" key="14">
    <source>
        <dbReference type="EMBL" id="ENV82681.1"/>
    </source>
</evidence>
<name>N9CAZ3_9GAMM</name>
<dbReference type="InterPro" id="IPR039426">
    <property type="entry name" value="TonB-dep_rcpt-like"/>
</dbReference>
<dbReference type="AlphaFoldDB" id="N9CAZ3"/>
<sequence length="743" mass="81283">MEMIIIYLYSIQPLENHFLMREITLKRTILFLSLAASPFFAMAEETVSLPTIVVKADSQETDVTGKLKTKATLNILGEKDVLDTPFTIRNYSDQAIQDSHAHSMMDVLKIDPSIRTTTNTGHLNENFNMRGFGITWEDYNLNGAYGMAPTGRITTDILSSVTVLKGPNALIAGMAPGGSVGGVIIANTKRADKDITRVSANFEDEGYYKSGFDFSRRFGENQEFGARLSANHGQGEHIVEGLEDESTSAVLALDWTTDKAKINLDAYSTQDKRDGGSPAMVSFAQLGKVLDAPDGKSNFFPNIYGRQSAQYIGLSGEYKLLDNLKVIAGVGTVEQKYQGHIFGTRMIVTNDAGDANSQYYHVNMKQNNTSANLGLEGAFNTGAISHTVGLRTDYLKIKKDAQAGQGSEPITFITNLYNPSAGGSMPADTPEVLPTADNEYVSYTLTDQMSMLDDKLQFILGLRYQDIDVDSTSYTRNYRTGEIIGTNTKYSEDKLSPSLGIVIKPWSEDLSFYASYVEGLSQGSTVNNTLDANYGKTFAPFQTKQYEVGTKYQHGSWLHTLAAYQIDKPSTITEFYATTVNGASQITTDGGETTSKGVEYGFSGNVTDDVIVWGNLAYIDVEYKKGMNGKVDISGNTVEGQPEFTAGLGVEYKLPYVDGLSFNARGTYVDNQYLNNTNTLELPDYALLDLGAKYTANIGGVDTTFRANVDNVTNEKYWAGVFNSGFTTLGAGRTYKLGVSFDF</sequence>
<evidence type="ECO:0000313" key="15">
    <source>
        <dbReference type="Proteomes" id="UP000018460"/>
    </source>
</evidence>
<comment type="subcellular location">
    <subcellularLocation>
        <location evidence="1 10">Cell outer membrane</location>
        <topology evidence="1 10">Multi-pass membrane protein</topology>
    </subcellularLocation>
</comment>
<evidence type="ECO:0000256" key="8">
    <source>
        <dbReference type="ARBA" id="ARBA00023170"/>
    </source>
</evidence>
<protein>
    <recommendedName>
        <fullName evidence="16">TonB-dependent siderophore receptor</fullName>
    </recommendedName>
</protein>
<keyword evidence="8" id="KW-0675">Receptor</keyword>
<dbReference type="PATRIC" id="fig|1120925.3.peg.1525"/>
<dbReference type="Gene3D" id="2.40.170.20">
    <property type="entry name" value="TonB-dependent receptor, beta-barrel domain"/>
    <property type="match status" value="1"/>
</dbReference>
<keyword evidence="4 10" id="KW-1134">Transmembrane beta strand</keyword>
<evidence type="ECO:0000256" key="4">
    <source>
        <dbReference type="ARBA" id="ARBA00022452"/>
    </source>
</evidence>
<feature type="domain" description="TonB-dependent receptor plug" evidence="13">
    <location>
        <begin position="81"/>
        <end position="178"/>
    </location>
</feature>
<evidence type="ECO:0000259" key="12">
    <source>
        <dbReference type="Pfam" id="PF00593"/>
    </source>
</evidence>
<evidence type="ECO:0000259" key="13">
    <source>
        <dbReference type="Pfam" id="PF07715"/>
    </source>
</evidence>
<evidence type="ECO:0000256" key="9">
    <source>
        <dbReference type="ARBA" id="ARBA00023237"/>
    </source>
</evidence>
<dbReference type="GO" id="GO:0015891">
    <property type="term" value="P:siderophore transport"/>
    <property type="evidence" value="ECO:0007669"/>
    <property type="project" value="InterPro"/>
</dbReference>
<evidence type="ECO:0008006" key="16">
    <source>
        <dbReference type="Google" id="ProtNLM"/>
    </source>
</evidence>
<accession>N9CAZ3</accession>
<keyword evidence="15" id="KW-1185">Reference proteome</keyword>
<dbReference type="InterPro" id="IPR037066">
    <property type="entry name" value="Plug_dom_sf"/>
</dbReference>
<dbReference type="CDD" id="cd01347">
    <property type="entry name" value="ligand_gated_channel"/>
    <property type="match status" value="1"/>
</dbReference>